<name>A0ABT7QU89_9BACT</name>
<evidence type="ECO:0000313" key="3">
    <source>
        <dbReference type="Proteomes" id="UP001169066"/>
    </source>
</evidence>
<dbReference type="Proteomes" id="UP001169066">
    <property type="component" value="Unassembled WGS sequence"/>
</dbReference>
<dbReference type="InterPro" id="IPR035923">
    <property type="entry name" value="TT1751-like_sf"/>
</dbReference>
<keyword evidence="3" id="KW-1185">Reference proteome</keyword>
<dbReference type="EMBL" id="JAQIBC010000011">
    <property type="protein sequence ID" value="MDM5264638.1"/>
    <property type="molecule type" value="Genomic_DNA"/>
</dbReference>
<keyword evidence="1" id="KW-0812">Transmembrane</keyword>
<dbReference type="Gene3D" id="3.30.310.70">
    <property type="entry name" value="TT1751-like domain"/>
    <property type="match status" value="1"/>
</dbReference>
<keyword evidence="1" id="KW-1133">Transmembrane helix</keyword>
<sequence length="201" mass="22375">MKFIKGLFTFVGAVVVIGFIFAFVKFDLGTRIGQVSKLDPQALPEYMKMFDKVLTTGDPAKGMIRKVKMVIPEGMTKQEAFENALEIMDETASEFGMALVDSKTMPRHGKLFKDGGLLTHIRSYCSPYIADIFLGHSAEFIGFMPCRIGFVEEPNGDIYIYTMSMELMINGGHVLEPKLLELANEVRTGMYTMMENAAAGE</sequence>
<evidence type="ECO:0000313" key="2">
    <source>
        <dbReference type="EMBL" id="MDM5264638.1"/>
    </source>
</evidence>
<feature type="transmembrane region" description="Helical" evidence="1">
    <location>
        <begin position="6"/>
        <end position="24"/>
    </location>
</feature>
<organism evidence="2 3">
    <name type="scientific">Sulfurovum xiamenensis</name>
    <dbReference type="NCBI Taxonomy" id="3019066"/>
    <lineage>
        <taxon>Bacteria</taxon>
        <taxon>Pseudomonadati</taxon>
        <taxon>Campylobacterota</taxon>
        <taxon>Epsilonproteobacteria</taxon>
        <taxon>Campylobacterales</taxon>
        <taxon>Sulfurovaceae</taxon>
        <taxon>Sulfurovum</taxon>
    </lineage>
</organism>
<reference evidence="2" key="1">
    <citation type="submission" date="2023-01" db="EMBL/GenBank/DDBJ databases">
        <title>Sulfurovum sp. XTW-4 genome assembly.</title>
        <authorList>
            <person name="Wang J."/>
        </authorList>
    </citation>
    <scope>NUCLEOTIDE SEQUENCE</scope>
    <source>
        <strain evidence="2">XTW-4</strain>
    </source>
</reference>
<gene>
    <name evidence="2" type="ORF">PF327_10575</name>
</gene>
<comment type="caution">
    <text evidence="2">The sequence shown here is derived from an EMBL/GenBank/DDBJ whole genome shotgun (WGS) entry which is preliminary data.</text>
</comment>
<dbReference type="SUPFAM" id="SSF103247">
    <property type="entry name" value="TT1751-like"/>
    <property type="match status" value="1"/>
</dbReference>
<accession>A0ABT7QU89</accession>
<protein>
    <submittedName>
        <fullName evidence="2">DUF302 domain-containing protein</fullName>
    </submittedName>
</protein>
<proteinExistence type="predicted"/>
<evidence type="ECO:0000256" key="1">
    <source>
        <dbReference type="SAM" id="Phobius"/>
    </source>
</evidence>
<keyword evidence="1" id="KW-0472">Membrane</keyword>
<dbReference type="RefSeq" id="WP_008241706.1">
    <property type="nucleotide sequence ID" value="NZ_JAQIBC010000011.1"/>
</dbReference>